<dbReference type="EMBL" id="CCKQ01012194">
    <property type="protein sequence ID" value="CDW83799.1"/>
    <property type="molecule type" value="Genomic_DNA"/>
</dbReference>
<dbReference type="Proteomes" id="UP000039865">
    <property type="component" value="Unassembled WGS sequence"/>
</dbReference>
<sequence>MQRQQEATSSMHERIKASRLRSPMVGASAIDKNGNGTFSASLGFIGGLQLQENVFSVCSATLISEVQILDEIISYFKEFYLPARWGNAMRAYQDLINLSSGIYADCKFDSLMNTISGILSQEGLSTFFARFFSTAIFDVGKQLNLFKAAKSDYQRWKYIGKIFSLVFNFKI</sequence>
<dbReference type="InParanoid" id="A0A078ANQ5"/>
<proteinExistence type="predicted"/>
<evidence type="ECO:0000313" key="1">
    <source>
        <dbReference type="EMBL" id="CDW83799.1"/>
    </source>
</evidence>
<protein>
    <submittedName>
        <fullName evidence="1">Uncharacterized protein</fullName>
    </submittedName>
</protein>
<organism evidence="1 2">
    <name type="scientific">Stylonychia lemnae</name>
    <name type="common">Ciliate</name>
    <dbReference type="NCBI Taxonomy" id="5949"/>
    <lineage>
        <taxon>Eukaryota</taxon>
        <taxon>Sar</taxon>
        <taxon>Alveolata</taxon>
        <taxon>Ciliophora</taxon>
        <taxon>Intramacronucleata</taxon>
        <taxon>Spirotrichea</taxon>
        <taxon>Stichotrichia</taxon>
        <taxon>Sporadotrichida</taxon>
        <taxon>Oxytrichidae</taxon>
        <taxon>Stylonychinae</taxon>
        <taxon>Stylonychia</taxon>
    </lineage>
</organism>
<keyword evidence="2" id="KW-1185">Reference proteome</keyword>
<evidence type="ECO:0000313" key="2">
    <source>
        <dbReference type="Proteomes" id="UP000039865"/>
    </source>
</evidence>
<dbReference type="AlphaFoldDB" id="A0A078ANQ5"/>
<gene>
    <name evidence="1" type="primary">Contig14449.g15392</name>
    <name evidence="1" type="ORF">STYLEM_12849</name>
</gene>
<reference evidence="1 2" key="1">
    <citation type="submission" date="2014-06" db="EMBL/GenBank/DDBJ databases">
        <authorList>
            <person name="Swart Estienne"/>
        </authorList>
    </citation>
    <scope>NUCLEOTIDE SEQUENCE [LARGE SCALE GENOMIC DNA]</scope>
    <source>
        <strain evidence="1 2">130c</strain>
    </source>
</reference>
<accession>A0A078ANQ5</accession>
<name>A0A078ANQ5_STYLE</name>